<sequence>MTSFPKIWFLRHGQTEWNAEKRIQGQLESQLSPLGRSHARQQAELMRPILAQEPTCYVSPLGRARETAEIALGGAECIIDPRLAEAHAGDLQGMTLPEVEAQLPEIWAANPSHLDLFCAAPNGEGYGNFHARILSFMQVLTEPSVVVAHGLLGQVMRGIVLGLSRQEMAKLSNQQGCIYVLEEGREQLLQ</sequence>
<protein>
    <submittedName>
        <fullName evidence="1">Histidine phosphatase family protein</fullName>
    </submittedName>
</protein>
<accession>A0ABQ0AHZ9</accession>
<dbReference type="InterPro" id="IPR050275">
    <property type="entry name" value="PGM_Phosphatase"/>
</dbReference>
<proteinExistence type="predicted"/>
<dbReference type="EMBL" id="BAABWU010000002">
    <property type="protein sequence ID" value="GAA6195459.1"/>
    <property type="molecule type" value="Genomic_DNA"/>
</dbReference>
<dbReference type="InterPro" id="IPR013078">
    <property type="entry name" value="His_Pase_superF_clade-1"/>
</dbReference>
<gene>
    <name evidence="1" type="ORF">NBRC116598_09030</name>
</gene>
<dbReference type="Pfam" id="PF00300">
    <property type="entry name" value="His_Phos_1"/>
    <property type="match status" value="1"/>
</dbReference>
<reference evidence="1 2" key="1">
    <citation type="submission" date="2024-04" db="EMBL/GenBank/DDBJ databases">
        <title>Draft genome sequence of Pseudophaeobacter arcticus NBRC 116598.</title>
        <authorList>
            <person name="Miyakawa T."/>
            <person name="Kusuya Y."/>
            <person name="Miura T."/>
        </authorList>
    </citation>
    <scope>NUCLEOTIDE SEQUENCE [LARGE SCALE GENOMIC DNA]</scope>
    <source>
        <strain evidence="1 2">SU-CL00105</strain>
    </source>
</reference>
<dbReference type="Gene3D" id="3.40.50.1240">
    <property type="entry name" value="Phosphoglycerate mutase-like"/>
    <property type="match status" value="1"/>
</dbReference>
<evidence type="ECO:0000313" key="2">
    <source>
        <dbReference type="Proteomes" id="UP001441944"/>
    </source>
</evidence>
<organism evidence="1 2">
    <name type="scientific">Pseudophaeobacter arcticus</name>
    <dbReference type="NCBI Taxonomy" id="385492"/>
    <lineage>
        <taxon>Bacteria</taxon>
        <taxon>Pseudomonadati</taxon>
        <taxon>Pseudomonadota</taxon>
        <taxon>Alphaproteobacteria</taxon>
        <taxon>Rhodobacterales</taxon>
        <taxon>Paracoccaceae</taxon>
        <taxon>Pseudophaeobacter</taxon>
    </lineage>
</organism>
<dbReference type="InterPro" id="IPR029033">
    <property type="entry name" value="His_PPase_superfam"/>
</dbReference>
<dbReference type="SMART" id="SM00855">
    <property type="entry name" value="PGAM"/>
    <property type="match status" value="1"/>
</dbReference>
<keyword evidence="2" id="KW-1185">Reference proteome</keyword>
<dbReference type="PIRSF" id="PIRSF000709">
    <property type="entry name" value="6PFK_2-Ptase"/>
    <property type="match status" value="1"/>
</dbReference>
<dbReference type="RefSeq" id="WP_295450026.1">
    <property type="nucleotide sequence ID" value="NZ_BAABWU010000002.1"/>
</dbReference>
<comment type="caution">
    <text evidence="1">The sequence shown here is derived from an EMBL/GenBank/DDBJ whole genome shotgun (WGS) entry which is preliminary data.</text>
</comment>
<name>A0ABQ0AHZ9_9RHOB</name>
<dbReference type="CDD" id="cd07067">
    <property type="entry name" value="HP_PGM_like"/>
    <property type="match status" value="1"/>
</dbReference>
<dbReference type="SUPFAM" id="SSF53254">
    <property type="entry name" value="Phosphoglycerate mutase-like"/>
    <property type="match status" value="1"/>
</dbReference>
<dbReference type="Proteomes" id="UP001441944">
    <property type="component" value="Unassembled WGS sequence"/>
</dbReference>
<dbReference type="PANTHER" id="PTHR48100:SF59">
    <property type="entry name" value="ADENOSYLCOBALAMIN_ALPHA-RIBAZOLE PHOSPHATASE"/>
    <property type="match status" value="1"/>
</dbReference>
<evidence type="ECO:0000313" key="1">
    <source>
        <dbReference type="EMBL" id="GAA6195459.1"/>
    </source>
</evidence>
<dbReference type="PANTHER" id="PTHR48100">
    <property type="entry name" value="BROAD-SPECIFICITY PHOSPHATASE YOR283W-RELATED"/>
    <property type="match status" value="1"/>
</dbReference>